<dbReference type="Pfam" id="PF20118">
    <property type="entry name" value="DUF6508"/>
    <property type="match status" value="1"/>
</dbReference>
<gene>
    <name evidence="1" type="ORF">GH808_09310</name>
</gene>
<name>A0ABR6WVK9_9FIRM</name>
<accession>A0ABR6WVK9</accession>
<protein>
    <submittedName>
        <fullName evidence="1">Uncharacterized protein</fullName>
    </submittedName>
</protein>
<sequence length="153" mass="18019">MKIDAKNRNDHSQKKEQFAVLTKYINELAEAEVFGEWVVDRKNDGSPEHPIQFPFVNFSRVSEAFVEDFYKFSESHLEYELQQYGDILERNGLKWDNALMRRADVENLDEQVILALMMGAIRAERFCDGALLGFFEDGYMLKWLKRLKEIDTK</sequence>
<keyword evidence="2" id="KW-1185">Reference proteome</keyword>
<dbReference type="RefSeq" id="WP_186842513.1">
    <property type="nucleotide sequence ID" value="NZ_WJBC01000012.1"/>
</dbReference>
<evidence type="ECO:0000313" key="2">
    <source>
        <dbReference type="Proteomes" id="UP000603234"/>
    </source>
</evidence>
<dbReference type="EMBL" id="WJBC01000012">
    <property type="protein sequence ID" value="MBC3804627.1"/>
    <property type="molecule type" value="Genomic_DNA"/>
</dbReference>
<proteinExistence type="predicted"/>
<evidence type="ECO:0000313" key="1">
    <source>
        <dbReference type="EMBL" id="MBC3804627.1"/>
    </source>
</evidence>
<organism evidence="1 2">
    <name type="scientific">Acetobacterium fimetarium</name>
    <dbReference type="NCBI Taxonomy" id="52691"/>
    <lineage>
        <taxon>Bacteria</taxon>
        <taxon>Bacillati</taxon>
        <taxon>Bacillota</taxon>
        <taxon>Clostridia</taxon>
        <taxon>Eubacteriales</taxon>
        <taxon>Eubacteriaceae</taxon>
        <taxon>Acetobacterium</taxon>
    </lineage>
</organism>
<dbReference type="Proteomes" id="UP000603234">
    <property type="component" value="Unassembled WGS sequence"/>
</dbReference>
<reference evidence="1 2" key="1">
    <citation type="journal article" date="2020" name="mSystems">
        <title>Defining Genomic and Predicted Metabolic Features of the Acetobacterium Genus.</title>
        <authorList>
            <person name="Ross D.E."/>
            <person name="Marshall C.W."/>
            <person name="Gulliver D."/>
            <person name="May H.D."/>
            <person name="Norman R.S."/>
        </authorList>
    </citation>
    <scope>NUCLEOTIDE SEQUENCE [LARGE SCALE GENOMIC DNA]</scope>
    <source>
        <strain evidence="1 2">DSM 8238</strain>
    </source>
</reference>
<comment type="caution">
    <text evidence="1">The sequence shown here is derived from an EMBL/GenBank/DDBJ whole genome shotgun (WGS) entry which is preliminary data.</text>
</comment>
<dbReference type="InterPro" id="IPR045425">
    <property type="entry name" value="DUF6508"/>
</dbReference>